<dbReference type="OrthoDB" id="189651at2759"/>
<dbReference type="AlphaFoldDB" id="A0A815CJW7"/>
<comment type="caution">
    <text evidence="5">The sequence shown here is derived from an EMBL/GenBank/DDBJ whole genome shotgun (WGS) entry which is preliminary data.</text>
</comment>
<evidence type="ECO:0000313" key="5">
    <source>
        <dbReference type="EMBL" id="CAF1284666.1"/>
    </source>
</evidence>
<evidence type="ECO:0000256" key="3">
    <source>
        <dbReference type="SAM" id="Phobius"/>
    </source>
</evidence>
<feature type="domain" description="Apple" evidence="4">
    <location>
        <begin position="38"/>
        <end position="100"/>
    </location>
</feature>
<name>A0A815CJW7_9BILA</name>
<feature type="transmembrane region" description="Helical" evidence="3">
    <location>
        <begin position="6"/>
        <end position="26"/>
    </location>
</feature>
<sequence>MKRLSYIYYIIATAAAFLSFINILFFRPKIPQHEREMCIILKNTSFAGGEFFTTFEKSPEDCCKTCWEHEKCVSWSLHKNMCWLKNDVTEQVNDAQMVSGRFLSRKPSSCIQSSTSLTYNISLKNDEIEHICNVTTIKKKVLFTGLAHQMDLNNAEMILKTFVQFGSVFNDWHAIIYENDIRGESSLKKISLSNNKISLISEILHVPFSKQMESKMKCGRPKLLAHLRQRLMTTIKVSLQSSVFVNYSLKFMPDYIIYFDMDLLAHDGLDIESVAKSMCKRLLVHGDSWHVLCAMGTSKRGNYQDTFALKPCEPTYYKHYHGFDMKSSYATELAPFITNSVSELVRVRSCFGGMAIYRADVLLDTKCSYNDKACMCEHVYFHSCLANEKYDGIYIDTKMILRYYPTNKKP</sequence>
<evidence type="ECO:0000313" key="6">
    <source>
        <dbReference type="EMBL" id="CAF4083381.1"/>
    </source>
</evidence>
<keyword evidence="3" id="KW-1133">Transmembrane helix</keyword>
<keyword evidence="3" id="KW-0472">Membrane</keyword>
<gene>
    <name evidence="5" type="ORF">GPM918_LOCUS27729</name>
    <name evidence="6" type="ORF">SRO942_LOCUS28101</name>
</gene>
<dbReference type="SMART" id="SM00223">
    <property type="entry name" value="APPLE"/>
    <property type="match status" value="1"/>
</dbReference>
<evidence type="ECO:0000259" key="4">
    <source>
        <dbReference type="SMART" id="SM00223"/>
    </source>
</evidence>
<reference evidence="5" key="1">
    <citation type="submission" date="2021-02" db="EMBL/GenBank/DDBJ databases">
        <authorList>
            <person name="Nowell W R."/>
        </authorList>
    </citation>
    <scope>NUCLEOTIDE SEQUENCE</scope>
</reference>
<evidence type="ECO:0000256" key="2">
    <source>
        <dbReference type="ARBA" id="ARBA00023157"/>
    </source>
</evidence>
<keyword evidence="1" id="KW-0677">Repeat</keyword>
<dbReference type="Gene3D" id="3.50.4.10">
    <property type="entry name" value="Hepatocyte Growth Factor"/>
    <property type="match status" value="1"/>
</dbReference>
<keyword evidence="3" id="KW-0812">Transmembrane</keyword>
<evidence type="ECO:0000256" key="1">
    <source>
        <dbReference type="ARBA" id="ARBA00022737"/>
    </source>
</evidence>
<organism evidence="5 7">
    <name type="scientific">Didymodactylos carnosus</name>
    <dbReference type="NCBI Taxonomy" id="1234261"/>
    <lineage>
        <taxon>Eukaryota</taxon>
        <taxon>Metazoa</taxon>
        <taxon>Spiralia</taxon>
        <taxon>Gnathifera</taxon>
        <taxon>Rotifera</taxon>
        <taxon>Eurotatoria</taxon>
        <taxon>Bdelloidea</taxon>
        <taxon>Philodinida</taxon>
        <taxon>Philodinidae</taxon>
        <taxon>Didymodactylos</taxon>
    </lineage>
</organism>
<proteinExistence type="predicted"/>
<protein>
    <recommendedName>
        <fullName evidence="4">Apple domain-containing protein</fullName>
    </recommendedName>
</protein>
<evidence type="ECO:0000313" key="7">
    <source>
        <dbReference type="Proteomes" id="UP000663829"/>
    </source>
</evidence>
<dbReference type="GO" id="GO:0005576">
    <property type="term" value="C:extracellular region"/>
    <property type="evidence" value="ECO:0007669"/>
    <property type="project" value="InterPro"/>
</dbReference>
<dbReference type="EMBL" id="CAJNOQ010011763">
    <property type="protein sequence ID" value="CAF1284666.1"/>
    <property type="molecule type" value="Genomic_DNA"/>
</dbReference>
<dbReference type="EMBL" id="CAJOBC010029492">
    <property type="protein sequence ID" value="CAF4083381.1"/>
    <property type="molecule type" value="Genomic_DNA"/>
</dbReference>
<keyword evidence="2" id="KW-1015">Disulfide bond</keyword>
<dbReference type="GO" id="GO:0006508">
    <property type="term" value="P:proteolysis"/>
    <property type="evidence" value="ECO:0007669"/>
    <property type="project" value="InterPro"/>
</dbReference>
<dbReference type="Proteomes" id="UP000663829">
    <property type="component" value="Unassembled WGS sequence"/>
</dbReference>
<dbReference type="PROSITE" id="PS51450">
    <property type="entry name" value="LRR"/>
    <property type="match status" value="1"/>
</dbReference>
<dbReference type="Proteomes" id="UP000681722">
    <property type="component" value="Unassembled WGS sequence"/>
</dbReference>
<dbReference type="InterPro" id="IPR001611">
    <property type="entry name" value="Leu-rich_rpt"/>
</dbReference>
<dbReference type="InterPro" id="IPR000177">
    <property type="entry name" value="Apple"/>
</dbReference>
<keyword evidence="7" id="KW-1185">Reference proteome</keyword>
<accession>A0A815CJW7</accession>